<dbReference type="Proteomes" id="UP000298179">
    <property type="component" value="Unassembled WGS sequence"/>
</dbReference>
<comment type="caution">
    <text evidence="3">The sequence shown here is derived from an EMBL/GenBank/DDBJ whole genome shotgun (WGS) entry which is preliminary data.</text>
</comment>
<dbReference type="InterPro" id="IPR000917">
    <property type="entry name" value="Sulfatase_N"/>
</dbReference>
<evidence type="ECO:0000313" key="4">
    <source>
        <dbReference type="Proteomes" id="UP000298179"/>
    </source>
</evidence>
<dbReference type="InterPro" id="IPR052701">
    <property type="entry name" value="GAG_Ulvan_Degrading_Sulfatases"/>
</dbReference>
<evidence type="ECO:0000259" key="2">
    <source>
        <dbReference type="Pfam" id="PF00884"/>
    </source>
</evidence>
<evidence type="ECO:0000256" key="1">
    <source>
        <dbReference type="SAM" id="MobiDB-lite"/>
    </source>
</evidence>
<evidence type="ECO:0000313" key="3">
    <source>
        <dbReference type="EMBL" id="TFF24848.1"/>
    </source>
</evidence>
<proteinExistence type="predicted"/>
<keyword evidence="4" id="KW-1185">Reference proteome</keyword>
<organism evidence="3 4">
    <name type="scientific">Jiella endophytica</name>
    <dbReference type="NCBI Taxonomy" id="2558362"/>
    <lineage>
        <taxon>Bacteria</taxon>
        <taxon>Pseudomonadati</taxon>
        <taxon>Pseudomonadota</taxon>
        <taxon>Alphaproteobacteria</taxon>
        <taxon>Hyphomicrobiales</taxon>
        <taxon>Aurantimonadaceae</taxon>
        <taxon>Jiella</taxon>
    </lineage>
</organism>
<dbReference type="PANTHER" id="PTHR43751:SF2">
    <property type="entry name" value="SULFATASE N-TERMINAL DOMAIN-CONTAINING PROTEIN"/>
    <property type="match status" value="1"/>
</dbReference>
<feature type="domain" description="Sulfatase N-terminal" evidence="2">
    <location>
        <begin position="66"/>
        <end position="403"/>
    </location>
</feature>
<dbReference type="OrthoDB" id="9795675at2"/>
<reference evidence="3 4" key="1">
    <citation type="submission" date="2019-03" db="EMBL/GenBank/DDBJ databases">
        <title>Jiella endophytica sp. nov., a novel endophytic bacterium isolated from root of Ficus microcarpa Linn. f.</title>
        <authorList>
            <person name="Tuo L."/>
        </authorList>
    </citation>
    <scope>NUCLEOTIDE SEQUENCE [LARGE SCALE GENOMIC DNA]</scope>
    <source>
        <strain evidence="3 4">CBS5Q-3</strain>
    </source>
</reference>
<dbReference type="CDD" id="cd16142">
    <property type="entry name" value="ARS_like"/>
    <property type="match status" value="1"/>
</dbReference>
<accession>A0A4Y8RMN2</accession>
<sequence>MARQDGGKTTTGAKDRASQTTIHRRDLLVAGASLVATAAAIGASERPAHAQATQTTPAAGMGGGKPNILVIWGDDIGTWNISHNNRGMMGYMTPNIDRIAAEGLSFTDYYGQQSCTAGRAAFIGGNVPVRTGMTKVGLPSAPQGWQKTDVTMATVMKSQGYATGQFGKNHQGDRDEHLPTMHGFDEFFGNLYHLNAEEEPENRDYPRDMTLANGEKFIDRFGPRGVIHSWANADGTQRVESTGPLTKKRMETIDEETLAGAKDFIKRQHEADQPFFVWWNATRMHFRTHVKESNTGISGPDGDEYHDGMVEHDMMVGELLQQLDELGIAENTVVFYSTDNGPHYNTWPDAGTTPFRSEKNSNWEGAYRVPAFVRWPGHFPAGKTLNGIVAHEDWLPTFAAIAGNPDIKTQLREGVELNGRNYRNYIDGYDMTAYLEGGDQSPRKEFWYVNDDGQVVAARYDAWKIIFLENRGQAFEVWREPFTELRVPLIFNLRRDPFEKAQHNSNTYNDWIIDHAFVIAPVQALAAQFLQTMQEYPPSQTPGSFNLSSIEESLKSNLGN</sequence>
<dbReference type="InterPro" id="IPR017850">
    <property type="entry name" value="Alkaline_phosphatase_core_sf"/>
</dbReference>
<protein>
    <submittedName>
        <fullName evidence="3">Arylsulfatase</fullName>
    </submittedName>
</protein>
<dbReference type="AlphaFoldDB" id="A0A4Y8RMN2"/>
<dbReference type="Gene3D" id="3.40.720.10">
    <property type="entry name" value="Alkaline Phosphatase, subunit A"/>
    <property type="match status" value="1"/>
</dbReference>
<dbReference type="Pfam" id="PF00884">
    <property type="entry name" value="Sulfatase"/>
    <property type="match status" value="1"/>
</dbReference>
<name>A0A4Y8RMN2_9HYPH</name>
<gene>
    <name evidence="3" type="ORF">E3C22_05490</name>
</gene>
<dbReference type="EMBL" id="SOZD01000002">
    <property type="protein sequence ID" value="TFF24848.1"/>
    <property type="molecule type" value="Genomic_DNA"/>
</dbReference>
<dbReference type="PANTHER" id="PTHR43751">
    <property type="entry name" value="SULFATASE"/>
    <property type="match status" value="1"/>
</dbReference>
<dbReference type="InterPro" id="IPR006311">
    <property type="entry name" value="TAT_signal"/>
</dbReference>
<dbReference type="Gene3D" id="3.30.1120.10">
    <property type="match status" value="1"/>
</dbReference>
<feature type="region of interest" description="Disordered" evidence="1">
    <location>
        <begin position="1"/>
        <end position="20"/>
    </location>
</feature>
<dbReference type="Pfam" id="PF14707">
    <property type="entry name" value="Sulfatase_C"/>
    <property type="match status" value="1"/>
</dbReference>
<dbReference type="PROSITE" id="PS51318">
    <property type="entry name" value="TAT"/>
    <property type="match status" value="1"/>
</dbReference>
<dbReference type="SUPFAM" id="SSF53649">
    <property type="entry name" value="Alkaline phosphatase-like"/>
    <property type="match status" value="1"/>
</dbReference>